<keyword evidence="3 9" id="KW-0813">Transport</keyword>
<keyword evidence="7 9" id="KW-0811">Translocation</keyword>
<evidence type="ECO:0000256" key="8">
    <source>
        <dbReference type="ARBA" id="ARBA00023136"/>
    </source>
</evidence>
<dbReference type="Pfam" id="PF03840">
    <property type="entry name" value="SecG"/>
    <property type="match status" value="1"/>
</dbReference>
<comment type="similarity">
    <text evidence="2 9">Belongs to the SecG family.</text>
</comment>
<evidence type="ECO:0000256" key="2">
    <source>
        <dbReference type="ARBA" id="ARBA00008445"/>
    </source>
</evidence>
<comment type="caution">
    <text evidence="10">The sequence shown here is derived from an EMBL/GenBank/DDBJ whole genome shotgun (WGS) entry which is preliminary data.</text>
</comment>
<comment type="caution">
    <text evidence="9">Lacks conserved residue(s) required for the propagation of feature annotation.</text>
</comment>
<keyword evidence="4 9" id="KW-0812">Transmembrane</keyword>
<dbReference type="PRINTS" id="PR01651">
    <property type="entry name" value="SECGEXPORT"/>
</dbReference>
<feature type="transmembrane region" description="Helical" evidence="9">
    <location>
        <begin position="50"/>
        <end position="71"/>
    </location>
</feature>
<proteinExistence type="inferred from homology"/>
<comment type="subcellular location">
    <subcellularLocation>
        <location evidence="9">Cell membrane</location>
        <topology evidence="9">Multi-pass membrane protein</topology>
    </subcellularLocation>
    <subcellularLocation>
        <location evidence="1">Membrane</location>
        <topology evidence="1">Multi-pass membrane protein</topology>
    </subcellularLocation>
</comment>
<dbReference type="InterPro" id="IPR004692">
    <property type="entry name" value="SecG"/>
</dbReference>
<dbReference type="GO" id="GO:0005886">
    <property type="term" value="C:plasma membrane"/>
    <property type="evidence" value="ECO:0007669"/>
    <property type="project" value="UniProtKB-SubCell"/>
</dbReference>
<evidence type="ECO:0000256" key="3">
    <source>
        <dbReference type="ARBA" id="ARBA00022448"/>
    </source>
</evidence>
<keyword evidence="9" id="KW-1003">Cell membrane</keyword>
<evidence type="ECO:0000256" key="9">
    <source>
        <dbReference type="RuleBase" id="RU365087"/>
    </source>
</evidence>
<evidence type="ECO:0000256" key="1">
    <source>
        <dbReference type="ARBA" id="ARBA00004141"/>
    </source>
</evidence>
<evidence type="ECO:0000256" key="5">
    <source>
        <dbReference type="ARBA" id="ARBA00022927"/>
    </source>
</evidence>
<dbReference type="EMBL" id="MGEJ01000019">
    <property type="protein sequence ID" value="OGL79973.1"/>
    <property type="molecule type" value="Genomic_DNA"/>
</dbReference>
<name>A0A1F7UNU7_9BACT</name>
<accession>A0A1F7UNU7</accession>
<dbReference type="STRING" id="1802401.A3B21_01015"/>
<dbReference type="GO" id="GO:0009306">
    <property type="term" value="P:protein secretion"/>
    <property type="evidence" value="ECO:0007669"/>
    <property type="project" value="UniProtKB-UniRule"/>
</dbReference>
<evidence type="ECO:0000313" key="10">
    <source>
        <dbReference type="EMBL" id="OGL79973.1"/>
    </source>
</evidence>
<comment type="function">
    <text evidence="9">Involved in protein export. Participates in an early event of protein translocation.</text>
</comment>
<dbReference type="GO" id="GO:0015450">
    <property type="term" value="F:protein-transporting ATPase activity"/>
    <property type="evidence" value="ECO:0007669"/>
    <property type="project" value="UniProtKB-UniRule"/>
</dbReference>
<gene>
    <name evidence="10" type="ORF">A3B21_01015</name>
</gene>
<protein>
    <recommendedName>
        <fullName evidence="9">Protein-export membrane protein SecG</fullName>
    </recommendedName>
</protein>
<sequence>MLQLITTIQIISAILLIVAILLQQRGVGLGSAFGGEGAIYRTKRGIEKGIFISTIVFAIIFFASALAGVILR</sequence>
<dbReference type="Proteomes" id="UP000176897">
    <property type="component" value="Unassembled WGS sequence"/>
</dbReference>
<dbReference type="AlphaFoldDB" id="A0A1F7UNU7"/>
<keyword evidence="5 9" id="KW-0653">Protein transport</keyword>
<evidence type="ECO:0000256" key="6">
    <source>
        <dbReference type="ARBA" id="ARBA00022989"/>
    </source>
</evidence>
<evidence type="ECO:0000256" key="4">
    <source>
        <dbReference type="ARBA" id="ARBA00022692"/>
    </source>
</evidence>
<evidence type="ECO:0000313" key="11">
    <source>
        <dbReference type="Proteomes" id="UP000176897"/>
    </source>
</evidence>
<keyword evidence="6 9" id="KW-1133">Transmembrane helix</keyword>
<organism evidence="10 11">
    <name type="scientific">Candidatus Uhrbacteria bacterium RIFCSPLOWO2_01_FULL_47_24</name>
    <dbReference type="NCBI Taxonomy" id="1802401"/>
    <lineage>
        <taxon>Bacteria</taxon>
        <taxon>Candidatus Uhriibacteriota</taxon>
    </lineage>
</organism>
<keyword evidence="8 9" id="KW-0472">Membrane</keyword>
<reference evidence="10 11" key="1">
    <citation type="journal article" date="2016" name="Nat. Commun.">
        <title>Thousands of microbial genomes shed light on interconnected biogeochemical processes in an aquifer system.</title>
        <authorList>
            <person name="Anantharaman K."/>
            <person name="Brown C.T."/>
            <person name="Hug L.A."/>
            <person name="Sharon I."/>
            <person name="Castelle C.J."/>
            <person name="Probst A.J."/>
            <person name="Thomas B.C."/>
            <person name="Singh A."/>
            <person name="Wilkins M.J."/>
            <person name="Karaoz U."/>
            <person name="Brodie E.L."/>
            <person name="Williams K.H."/>
            <person name="Hubbard S.S."/>
            <person name="Banfield J.F."/>
        </authorList>
    </citation>
    <scope>NUCLEOTIDE SEQUENCE [LARGE SCALE GENOMIC DNA]</scope>
</reference>
<evidence type="ECO:0000256" key="7">
    <source>
        <dbReference type="ARBA" id="ARBA00023010"/>
    </source>
</evidence>
<dbReference type="NCBIfam" id="TIGR00810">
    <property type="entry name" value="secG"/>
    <property type="match status" value="1"/>
</dbReference>